<dbReference type="GO" id="GO:0000139">
    <property type="term" value="C:Golgi membrane"/>
    <property type="evidence" value="ECO:0007669"/>
    <property type="project" value="UniProtKB-SubCell"/>
</dbReference>
<dbReference type="Proteomes" id="UP000663834">
    <property type="component" value="Unassembled WGS sequence"/>
</dbReference>
<dbReference type="PANTHER" id="PTHR12137:SF54">
    <property type="entry name" value="CARBOHYDRATE SULFOTRANSFERASE"/>
    <property type="match status" value="1"/>
</dbReference>
<comment type="caution">
    <text evidence="9">Lacks conserved residue(s) required for the propagation of feature annotation.</text>
</comment>
<evidence type="ECO:0000256" key="5">
    <source>
        <dbReference type="ARBA" id="ARBA00022989"/>
    </source>
</evidence>
<organism evidence="10 11">
    <name type="scientific">Rotaria magnacalcarata</name>
    <dbReference type="NCBI Taxonomy" id="392030"/>
    <lineage>
        <taxon>Eukaryota</taxon>
        <taxon>Metazoa</taxon>
        <taxon>Spiralia</taxon>
        <taxon>Gnathifera</taxon>
        <taxon>Rotifera</taxon>
        <taxon>Eurotatoria</taxon>
        <taxon>Bdelloidea</taxon>
        <taxon>Philodinida</taxon>
        <taxon>Philodinidae</taxon>
        <taxon>Rotaria</taxon>
    </lineage>
</organism>
<keyword evidence="9" id="KW-0119">Carbohydrate metabolism</keyword>
<dbReference type="GO" id="GO:0008146">
    <property type="term" value="F:sulfotransferase activity"/>
    <property type="evidence" value="ECO:0007669"/>
    <property type="project" value="InterPro"/>
</dbReference>
<feature type="transmembrane region" description="Helical" evidence="9">
    <location>
        <begin position="629"/>
        <end position="650"/>
    </location>
</feature>
<keyword evidence="9" id="KW-0735">Signal-anchor</keyword>
<feature type="transmembrane region" description="Helical" evidence="9">
    <location>
        <begin position="728"/>
        <end position="747"/>
    </location>
</feature>
<evidence type="ECO:0000256" key="7">
    <source>
        <dbReference type="ARBA" id="ARBA00023136"/>
    </source>
</evidence>
<feature type="transmembrane region" description="Helical" evidence="9">
    <location>
        <begin position="688"/>
        <end position="707"/>
    </location>
</feature>
<dbReference type="EMBL" id="CAJNOW010002169">
    <property type="protein sequence ID" value="CAF1342966.1"/>
    <property type="molecule type" value="Genomic_DNA"/>
</dbReference>
<accession>A0A815GTV5</accession>
<keyword evidence="6 9" id="KW-0333">Golgi apparatus</keyword>
<dbReference type="GO" id="GO:0016051">
    <property type="term" value="P:carbohydrate biosynthetic process"/>
    <property type="evidence" value="ECO:0007669"/>
    <property type="project" value="InterPro"/>
</dbReference>
<dbReference type="AlphaFoldDB" id="A0A815GTV5"/>
<feature type="transmembrane region" description="Helical" evidence="9">
    <location>
        <begin position="657"/>
        <end position="676"/>
    </location>
</feature>
<keyword evidence="3 9" id="KW-0808">Transferase</keyword>
<evidence type="ECO:0000313" key="11">
    <source>
        <dbReference type="Proteomes" id="UP000663834"/>
    </source>
</evidence>
<dbReference type="PANTHER" id="PTHR12137">
    <property type="entry name" value="CARBOHYDRATE SULFOTRANSFERASE"/>
    <property type="match status" value="1"/>
</dbReference>
<evidence type="ECO:0000256" key="1">
    <source>
        <dbReference type="ARBA" id="ARBA00004323"/>
    </source>
</evidence>
<dbReference type="InterPro" id="IPR018011">
    <property type="entry name" value="Carb_sulfotrans_8-10"/>
</dbReference>
<dbReference type="Pfam" id="PF03567">
    <property type="entry name" value="Sulfotransfer_2"/>
    <property type="match status" value="1"/>
</dbReference>
<sequence length="1136" mass="132703">MASHFQQRTVRAGCGSNPNNAGEILSVRNDHNRGDLSELVALVGHGASGRGSKHISYENMNQRLLDELPIEILHILFSYFLAHEIFYSFLNINSYLDAAIVSYPSYQLNFQSISKYYFDLVCQHISPKRVIAITLSDDNDTCGQSEIFLSRFQIDQFVKLRSLTLLRIELKSLKSINLHLHKLDQLLSLTYDLTLNDSSFAIFQQGQRIKFSRGSTDLLSGMPLSHLHHLTIVQCSFKTFLIICNLARQLKTLDIELIGCPPNAVLQFEFVQLTRLILRNLSWHASMNDIESALLKLPRLRHLEISTSGVVDLADAYRWEMLSKNFVTLKFYFKIQLSSIEKTLASFRTPFWLIEKQWFVAYENMSFFTIPHFLQTHANEYFQLPKHSTCLNNAIAYEHITKSIFVDKIIKPDHRFANVHTLELRNKTANVDLTALSAVVDLHVVKTLVLPSSIEHKNIIFLLNNMPRLENLAINTSADQDFDDFFQETKHMRLENIHTLTICNQYVISNHYIASQLSHIFPRVKKLHVSVNRLDDMIILIDGFKHLSSASFMFKSLFDNDKQDLLQKINTTINGVYRFEGSCLHMWIENRMDISRKTHISNISWTQRLEKFWHYLDFMLSQESPLSRLFTIFLIAYLHNIATQIWIYLVPYIALNLFVCQTILGSSSFVYLSPIGSLFSKYFDRPSTYLFGYLFVYIIIIVGYIFSDEWKLMIADNMKENIVVYHDLIQSILLSISGYSHAAFGYFTCSIVYGNRNLIFQWIIVHKLYQTSSTNVRSTHQSSDIAFTDKDHNTCVDDSKLSLRILSSVIFRSDTINYLGFVLRSHSLFYCSVPKVATRTFLTFVTYLHIRDDLIPLLTNKSTLSNWNSQRKANPFDFNNINQILSSPMKNVTDFDVWSIYQRKSFPLIRPQTLANVSLIFSSNFTRVIFVRHPLERLASAYVDKIASLTNEPFLLYDSIRRAICRKYSSFYLTDAQRKFYRIHRRIPKKIEEPCHNVVPKFEHFIAYIMSNSMINDVHWYPYSKLCYTCLFKYNFIGKYETIEEDLGRLLTYLGLESKDWNNVNYFRTGKTREHYKSMYSSLNNQLLCTLKYVYRDDFKLFDYRLEDYLTDNITITCSPSHERQLRKIYKKLNLF</sequence>
<comment type="subcellular location">
    <subcellularLocation>
        <location evidence="1 9">Golgi apparatus membrane</location>
        <topology evidence="1 9">Single-pass type II membrane protein</topology>
    </subcellularLocation>
</comment>
<dbReference type="Gene3D" id="3.80.10.10">
    <property type="entry name" value="Ribonuclease Inhibitor"/>
    <property type="match status" value="1"/>
</dbReference>
<evidence type="ECO:0000256" key="9">
    <source>
        <dbReference type="RuleBase" id="RU364020"/>
    </source>
</evidence>
<evidence type="ECO:0000256" key="6">
    <source>
        <dbReference type="ARBA" id="ARBA00023034"/>
    </source>
</evidence>
<evidence type="ECO:0000256" key="4">
    <source>
        <dbReference type="ARBA" id="ARBA00022692"/>
    </source>
</evidence>
<comment type="similarity">
    <text evidence="2 9">Belongs to the sulfotransferase 2 family.</text>
</comment>
<dbReference type="OrthoDB" id="9985011at2759"/>
<gene>
    <name evidence="10" type="ORF">KQP761_LOCUS6835</name>
</gene>
<keyword evidence="7 9" id="KW-0472">Membrane</keyword>
<dbReference type="InterPro" id="IPR005331">
    <property type="entry name" value="Sulfotransferase"/>
</dbReference>
<keyword evidence="8 9" id="KW-0325">Glycoprotein</keyword>
<proteinExistence type="inferred from homology"/>
<reference evidence="10" key="1">
    <citation type="submission" date="2021-02" db="EMBL/GenBank/DDBJ databases">
        <authorList>
            <person name="Nowell W R."/>
        </authorList>
    </citation>
    <scope>NUCLEOTIDE SEQUENCE</scope>
</reference>
<name>A0A815GTV5_9BILA</name>
<protein>
    <recommendedName>
        <fullName evidence="9">Carbohydrate sulfotransferase</fullName>
        <ecNumber evidence="9">2.8.2.-</ecNumber>
    </recommendedName>
</protein>
<evidence type="ECO:0000256" key="3">
    <source>
        <dbReference type="ARBA" id="ARBA00022679"/>
    </source>
</evidence>
<evidence type="ECO:0000256" key="2">
    <source>
        <dbReference type="ARBA" id="ARBA00006339"/>
    </source>
</evidence>
<comment type="caution">
    <text evidence="10">The sequence shown here is derived from an EMBL/GenBank/DDBJ whole genome shotgun (WGS) entry which is preliminary data.</text>
</comment>
<dbReference type="InterPro" id="IPR032675">
    <property type="entry name" value="LRR_dom_sf"/>
</dbReference>
<dbReference type="EC" id="2.8.2.-" evidence="9"/>
<keyword evidence="5 9" id="KW-1133">Transmembrane helix</keyword>
<keyword evidence="4 9" id="KW-0812">Transmembrane</keyword>
<evidence type="ECO:0000313" key="10">
    <source>
        <dbReference type="EMBL" id="CAF1342966.1"/>
    </source>
</evidence>
<evidence type="ECO:0000256" key="8">
    <source>
        <dbReference type="ARBA" id="ARBA00023180"/>
    </source>
</evidence>